<dbReference type="Proteomes" id="UP000270219">
    <property type="component" value="Unassembled WGS sequence"/>
</dbReference>
<dbReference type="GO" id="GO:0004427">
    <property type="term" value="F:inorganic diphosphate phosphatase activity"/>
    <property type="evidence" value="ECO:0007669"/>
    <property type="project" value="UniProtKB-UniRule"/>
</dbReference>
<comment type="caution">
    <text evidence="10">The sequence shown here is derived from an EMBL/GenBank/DDBJ whole genome shotgun (WGS) entry which is preliminary data.</text>
</comment>
<evidence type="ECO:0000259" key="9">
    <source>
        <dbReference type="SMART" id="SM01131"/>
    </source>
</evidence>
<sequence>MAKTVIFGHKNPDTDTICSALVYADLKNKLGETAEAARLGEINKETLYALDYFQVEAPQLISKVEEGTDVILVDHNEFQQSAENIQDAKIVEVIDHHRVMNFETKEPLYFRAEPVGCTATIINKMYKENGIEVPKEMAGLLLSAIISDSLLLKSPTCTKQDVDAAHELASIAGVNLEEYGLAMLQAGADLSDKTALDLVTMDAKEFAMGDAKVEVAQVNAVDVSKVYENQADIEIEIERIISVKGLDLFLFVVTDILNNNSEVLALGTSASKVESGYGVTLENNRAFLEGVVSRKKQIVNVLTEEFTK</sequence>
<comment type="subcellular location">
    <subcellularLocation>
        <location evidence="1 8">Cytoplasm</location>
    </subcellularLocation>
</comment>
<evidence type="ECO:0000256" key="1">
    <source>
        <dbReference type="ARBA" id="ARBA00004496"/>
    </source>
</evidence>
<dbReference type="PANTHER" id="PTHR12112:SF22">
    <property type="entry name" value="MANGANESE-DEPENDENT INORGANIC PYROPHOSPHATASE-RELATED"/>
    <property type="match status" value="1"/>
</dbReference>
<keyword evidence="3 8" id="KW-0963">Cytoplasm</keyword>
<name>A0A498D944_9BACI</name>
<dbReference type="Gene3D" id="3.90.1640.10">
    <property type="entry name" value="inorganic pyrophosphatase (n-terminal core)"/>
    <property type="match status" value="1"/>
</dbReference>
<keyword evidence="4 8" id="KW-0479">Metal-binding</keyword>
<accession>A0A498D944</accession>
<evidence type="ECO:0000256" key="6">
    <source>
        <dbReference type="ARBA" id="ARBA00023211"/>
    </source>
</evidence>
<dbReference type="FunFam" id="3.90.1640.10:FF:000001">
    <property type="entry name" value="Probable manganese-dependent inorganic pyrophosphatase"/>
    <property type="match status" value="1"/>
</dbReference>
<evidence type="ECO:0000256" key="8">
    <source>
        <dbReference type="HAMAP-Rule" id="MF_00207"/>
    </source>
</evidence>
<comment type="similarity">
    <text evidence="2 8">Belongs to the PPase class C family.</text>
</comment>
<dbReference type="SMART" id="SM01131">
    <property type="entry name" value="DHHA2"/>
    <property type="match status" value="1"/>
</dbReference>
<feature type="binding site" evidence="8">
    <location>
        <position position="96"/>
    </location>
    <ligand>
        <name>Mn(2+)</name>
        <dbReference type="ChEBI" id="CHEBI:29035"/>
        <label>2</label>
    </ligand>
</feature>
<gene>
    <name evidence="8" type="primary">ppaC</name>
    <name evidence="10" type="ORF">D8M04_12345</name>
</gene>
<dbReference type="HAMAP" id="MF_00207">
    <property type="entry name" value="PPase_C"/>
    <property type="match status" value="1"/>
</dbReference>
<keyword evidence="6 8" id="KW-0464">Manganese</keyword>
<feature type="binding site" evidence="8">
    <location>
        <position position="9"/>
    </location>
    <ligand>
        <name>Mn(2+)</name>
        <dbReference type="ChEBI" id="CHEBI:29035"/>
        <label>1</label>
    </ligand>
</feature>
<evidence type="ECO:0000256" key="5">
    <source>
        <dbReference type="ARBA" id="ARBA00022801"/>
    </source>
</evidence>
<keyword evidence="5 8" id="KW-0378">Hydrolase</keyword>
<evidence type="ECO:0000256" key="2">
    <source>
        <dbReference type="ARBA" id="ARBA00007350"/>
    </source>
</evidence>
<dbReference type="FunFam" id="3.10.310.20:FF:000001">
    <property type="entry name" value="Probable manganese-dependent inorganic pyrophosphatase"/>
    <property type="match status" value="1"/>
</dbReference>
<feature type="binding site" evidence="8">
    <location>
        <position position="13"/>
    </location>
    <ligand>
        <name>Mn(2+)</name>
        <dbReference type="ChEBI" id="CHEBI:29035"/>
        <label>1</label>
    </ligand>
</feature>
<evidence type="ECO:0000256" key="7">
    <source>
        <dbReference type="ARBA" id="ARBA00047820"/>
    </source>
</evidence>
<feature type="domain" description="DHHA2" evidence="9">
    <location>
        <begin position="180"/>
        <end position="306"/>
    </location>
</feature>
<dbReference type="SUPFAM" id="SSF64182">
    <property type="entry name" value="DHH phosphoesterases"/>
    <property type="match status" value="1"/>
</dbReference>
<protein>
    <recommendedName>
        <fullName evidence="8">Probable manganese-dependent inorganic pyrophosphatase</fullName>
        <ecNumber evidence="8">3.6.1.1</ecNumber>
    </recommendedName>
    <alternativeName>
        <fullName evidence="8">Pyrophosphate phospho-hydrolase</fullName>
        <shortName evidence="8">PPase</shortName>
    </alternativeName>
</protein>
<feature type="binding site" evidence="8">
    <location>
        <position position="74"/>
    </location>
    <ligand>
        <name>Mn(2+)</name>
        <dbReference type="ChEBI" id="CHEBI:29035"/>
        <label>1</label>
    </ligand>
</feature>
<keyword evidence="11" id="KW-1185">Reference proteome</keyword>
<dbReference type="AlphaFoldDB" id="A0A498D944"/>
<evidence type="ECO:0000256" key="3">
    <source>
        <dbReference type="ARBA" id="ARBA00022490"/>
    </source>
</evidence>
<dbReference type="Pfam" id="PF01368">
    <property type="entry name" value="DHH"/>
    <property type="match status" value="1"/>
</dbReference>
<dbReference type="OrthoDB" id="9766150at2"/>
<dbReference type="EMBL" id="RCHR01000004">
    <property type="protein sequence ID" value="RLL43707.1"/>
    <property type="molecule type" value="Genomic_DNA"/>
</dbReference>
<dbReference type="PANTHER" id="PTHR12112">
    <property type="entry name" value="BNIP - RELATED"/>
    <property type="match status" value="1"/>
</dbReference>
<dbReference type="InterPro" id="IPR001667">
    <property type="entry name" value="DDH_dom"/>
</dbReference>
<comment type="cofactor">
    <cofactor evidence="8">
        <name>Mn(2+)</name>
        <dbReference type="ChEBI" id="CHEBI:29035"/>
    </cofactor>
    <text evidence="8">Binds 2 manganese ions per subunit.</text>
</comment>
<evidence type="ECO:0000256" key="4">
    <source>
        <dbReference type="ARBA" id="ARBA00022723"/>
    </source>
</evidence>
<dbReference type="EC" id="3.6.1.1" evidence="8"/>
<feature type="binding site" evidence="8">
    <location>
        <position position="148"/>
    </location>
    <ligand>
        <name>Mn(2+)</name>
        <dbReference type="ChEBI" id="CHEBI:29035"/>
        <label>2</label>
    </ligand>
</feature>
<organism evidence="10 11">
    <name type="scientific">Oceanobacillus piezotolerans</name>
    <dbReference type="NCBI Taxonomy" id="2448030"/>
    <lineage>
        <taxon>Bacteria</taxon>
        <taxon>Bacillati</taxon>
        <taxon>Bacillota</taxon>
        <taxon>Bacilli</taxon>
        <taxon>Bacillales</taxon>
        <taxon>Bacillaceae</taxon>
        <taxon>Oceanobacillus</taxon>
    </lineage>
</organism>
<feature type="binding site" evidence="8">
    <location>
        <position position="74"/>
    </location>
    <ligand>
        <name>Mn(2+)</name>
        <dbReference type="ChEBI" id="CHEBI:29035"/>
        <label>2</label>
    </ligand>
</feature>
<evidence type="ECO:0000313" key="10">
    <source>
        <dbReference type="EMBL" id="RLL43707.1"/>
    </source>
</evidence>
<reference evidence="10 11" key="1">
    <citation type="submission" date="2018-10" db="EMBL/GenBank/DDBJ databases">
        <title>Oceanobacillus sp. YLB-02 draft genome.</title>
        <authorList>
            <person name="Yu L."/>
        </authorList>
    </citation>
    <scope>NUCLEOTIDE SEQUENCE [LARGE SCALE GENOMIC DNA]</scope>
    <source>
        <strain evidence="10 11">YLB-02</strain>
    </source>
</reference>
<dbReference type="InterPro" id="IPR022934">
    <property type="entry name" value="Mn-dep_inorganic_PyrPase"/>
</dbReference>
<dbReference type="InterPro" id="IPR038763">
    <property type="entry name" value="DHH_sf"/>
</dbReference>
<dbReference type="InterPro" id="IPR038222">
    <property type="entry name" value="DHHA2_dom_sf"/>
</dbReference>
<dbReference type="GO" id="GO:0005737">
    <property type="term" value="C:cytoplasm"/>
    <property type="evidence" value="ECO:0007669"/>
    <property type="project" value="UniProtKB-SubCell"/>
</dbReference>
<dbReference type="Pfam" id="PF02833">
    <property type="entry name" value="DHHA2"/>
    <property type="match status" value="1"/>
</dbReference>
<evidence type="ECO:0000313" key="11">
    <source>
        <dbReference type="Proteomes" id="UP000270219"/>
    </source>
</evidence>
<dbReference type="InterPro" id="IPR004097">
    <property type="entry name" value="DHHA2"/>
</dbReference>
<comment type="catalytic activity">
    <reaction evidence="7 8">
        <text>diphosphate + H2O = 2 phosphate + H(+)</text>
        <dbReference type="Rhea" id="RHEA:24576"/>
        <dbReference type="ChEBI" id="CHEBI:15377"/>
        <dbReference type="ChEBI" id="CHEBI:15378"/>
        <dbReference type="ChEBI" id="CHEBI:33019"/>
        <dbReference type="ChEBI" id="CHEBI:43474"/>
        <dbReference type="EC" id="3.6.1.1"/>
    </reaction>
</comment>
<dbReference type="GO" id="GO:0030145">
    <property type="term" value="F:manganese ion binding"/>
    <property type="evidence" value="ECO:0007669"/>
    <property type="project" value="UniProtKB-UniRule"/>
</dbReference>
<feature type="binding site" evidence="8">
    <location>
        <position position="15"/>
    </location>
    <ligand>
        <name>Mn(2+)</name>
        <dbReference type="ChEBI" id="CHEBI:29035"/>
        <label>2</label>
    </ligand>
</feature>
<proteinExistence type="inferred from homology"/>
<dbReference type="NCBIfam" id="NF003877">
    <property type="entry name" value="PRK05427.1"/>
    <property type="match status" value="1"/>
</dbReference>
<dbReference type="Gene3D" id="3.10.310.20">
    <property type="entry name" value="DHHA2 domain"/>
    <property type="match status" value="1"/>
</dbReference>
<dbReference type="RefSeq" id="WP_121523421.1">
    <property type="nucleotide sequence ID" value="NZ_RCHR01000004.1"/>
</dbReference>